<dbReference type="InterPro" id="IPR036397">
    <property type="entry name" value="RNaseH_sf"/>
</dbReference>
<dbReference type="InterPro" id="IPR001584">
    <property type="entry name" value="Integrase_cat-core"/>
</dbReference>
<accession>A0A6L2J504</accession>
<gene>
    <name evidence="2" type="ORF">Tci_003944</name>
</gene>
<feature type="domain" description="Integrase catalytic" evidence="1">
    <location>
        <begin position="59"/>
        <end position="165"/>
    </location>
</feature>
<organism evidence="2">
    <name type="scientific">Tanacetum cinerariifolium</name>
    <name type="common">Dalmatian daisy</name>
    <name type="synonym">Chrysanthemum cinerariifolium</name>
    <dbReference type="NCBI Taxonomy" id="118510"/>
    <lineage>
        <taxon>Eukaryota</taxon>
        <taxon>Viridiplantae</taxon>
        <taxon>Streptophyta</taxon>
        <taxon>Embryophyta</taxon>
        <taxon>Tracheophyta</taxon>
        <taxon>Spermatophyta</taxon>
        <taxon>Magnoliopsida</taxon>
        <taxon>eudicotyledons</taxon>
        <taxon>Gunneridae</taxon>
        <taxon>Pentapetalae</taxon>
        <taxon>asterids</taxon>
        <taxon>campanulids</taxon>
        <taxon>Asterales</taxon>
        <taxon>Asteraceae</taxon>
        <taxon>Asteroideae</taxon>
        <taxon>Anthemideae</taxon>
        <taxon>Anthemidinae</taxon>
        <taxon>Tanacetum</taxon>
    </lineage>
</organism>
<comment type="caution">
    <text evidence="2">The sequence shown here is derived from an EMBL/GenBank/DDBJ whole genome shotgun (WGS) entry which is preliminary data.</text>
</comment>
<dbReference type="PANTHER" id="PTHR45835:SF99">
    <property type="entry name" value="CHROMO DOMAIN-CONTAINING PROTEIN-RELATED"/>
    <property type="match status" value="1"/>
</dbReference>
<dbReference type="PROSITE" id="PS50994">
    <property type="entry name" value="INTEGRASE"/>
    <property type="match status" value="1"/>
</dbReference>
<dbReference type="EMBL" id="BKCJ010000304">
    <property type="protein sequence ID" value="GEU31966.1"/>
    <property type="molecule type" value="Genomic_DNA"/>
</dbReference>
<proteinExistence type="predicted"/>
<reference evidence="2" key="1">
    <citation type="journal article" date="2019" name="Sci. Rep.">
        <title>Draft genome of Tanacetum cinerariifolium, the natural source of mosquito coil.</title>
        <authorList>
            <person name="Yamashiro T."/>
            <person name="Shiraishi A."/>
            <person name="Satake H."/>
            <person name="Nakayama K."/>
        </authorList>
    </citation>
    <scope>NUCLEOTIDE SEQUENCE</scope>
</reference>
<dbReference type="SUPFAM" id="SSF53098">
    <property type="entry name" value="Ribonuclease H-like"/>
    <property type="match status" value="1"/>
</dbReference>
<dbReference type="GO" id="GO:0003964">
    <property type="term" value="F:RNA-directed DNA polymerase activity"/>
    <property type="evidence" value="ECO:0007669"/>
    <property type="project" value="UniProtKB-KW"/>
</dbReference>
<dbReference type="PANTHER" id="PTHR45835">
    <property type="entry name" value="YALI0A06105P"/>
    <property type="match status" value="1"/>
</dbReference>
<keyword evidence="2" id="KW-0695">RNA-directed DNA polymerase</keyword>
<keyword evidence="2" id="KW-0808">Transferase</keyword>
<dbReference type="Gene3D" id="3.30.420.10">
    <property type="entry name" value="Ribonuclease H-like superfamily/Ribonuclease H"/>
    <property type="match status" value="1"/>
</dbReference>
<dbReference type="GO" id="GO:0003676">
    <property type="term" value="F:nucleic acid binding"/>
    <property type="evidence" value="ECO:0007669"/>
    <property type="project" value="InterPro"/>
</dbReference>
<dbReference type="GO" id="GO:0015074">
    <property type="term" value="P:DNA integration"/>
    <property type="evidence" value="ECO:0007669"/>
    <property type="project" value="InterPro"/>
</dbReference>
<name>A0A6L2J504_TANCI</name>
<sequence>MKPRRVRAMSMTIQSSIKARMLEAQSKASKDPEIPEWKWEKITMDFITRFPRTGSGHDAIWAIIIARNSVPVSIISDRDNRFTSRFWQSLRKALGTQLNMSTAYHPQTDGQSERTIKTLEDMLRSGAIDFGGSWDTHLPLVEFSYNNSYHSSVKCAPFEALYGRKYRTPTAWAKVGENKLNGPEIIQETTDKIVQIKERLKTCAPFEALYGRKYRTPTAWEKVGENKLNGPEIIQETTDKIVQIKERLKTV</sequence>
<evidence type="ECO:0000259" key="1">
    <source>
        <dbReference type="PROSITE" id="PS50994"/>
    </source>
</evidence>
<protein>
    <submittedName>
        <fullName evidence="2">Reverse transcriptase domain-containing protein</fullName>
    </submittedName>
</protein>
<evidence type="ECO:0000313" key="2">
    <source>
        <dbReference type="EMBL" id="GEU31966.1"/>
    </source>
</evidence>
<dbReference type="InterPro" id="IPR012337">
    <property type="entry name" value="RNaseH-like_sf"/>
</dbReference>
<dbReference type="AlphaFoldDB" id="A0A6L2J504"/>
<keyword evidence="2" id="KW-0548">Nucleotidyltransferase</keyword>